<feature type="compositionally biased region" description="Polar residues" evidence="13">
    <location>
        <begin position="732"/>
        <end position="747"/>
    </location>
</feature>
<evidence type="ECO:0000256" key="2">
    <source>
        <dbReference type="ARBA" id="ARBA00001946"/>
    </source>
</evidence>
<evidence type="ECO:0000259" key="15">
    <source>
        <dbReference type="PROSITE" id="PS51194"/>
    </source>
</evidence>
<accession>A0A061RJP5</accession>
<proteinExistence type="predicted"/>
<dbReference type="InterPro" id="IPR001650">
    <property type="entry name" value="Helicase_C-like"/>
</dbReference>
<dbReference type="Pfam" id="PF22527">
    <property type="entry name" value="DEXQc_Suv3"/>
    <property type="match status" value="1"/>
</dbReference>
<evidence type="ECO:0000256" key="6">
    <source>
        <dbReference type="ARBA" id="ARBA00022741"/>
    </source>
</evidence>
<dbReference type="InterPro" id="IPR041082">
    <property type="entry name" value="Suv3_C_1"/>
</dbReference>
<keyword evidence="7" id="KW-0378">Hydrolase</keyword>
<keyword evidence="8 16" id="KW-0347">Helicase</keyword>
<evidence type="ECO:0000313" key="16">
    <source>
        <dbReference type="EMBL" id="JAC70736.1"/>
    </source>
</evidence>
<dbReference type="CDD" id="cd17913">
    <property type="entry name" value="DEXQc_Suv3"/>
    <property type="match status" value="1"/>
</dbReference>
<keyword evidence="10" id="KW-0809">Transit peptide</keyword>
<dbReference type="SUPFAM" id="SSF52540">
    <property type="entry name" value="P-loop containing nucleoside triphosphate hydrolases"/>
    <property type="match status" value="1"/>
</dbReference>
<dbReference type="Gene3D" id="1.20.272.40">
    <property type="match status" value="1"/>
</dbReference>
<dbReference type="Pfam" id="PF18147">
    <property type="entry name" value="Suv3_C_1"/>
    <property type="match status" value="1"/>
</dbReference>
<dbReference type="GO" id="GO:0045025">
    <property type="term" value="C:mitochondrial degradosome"/>
    <property type="evidence" value="ECO:0007669"/>
    <property type="project" value="TreeGrafter"/>
</dbReference>
<keyword evidence="11" id="KW-0496">Mitochondrion</keyword>
<dbReference type="SMART" id="SM00487">
    <property type="entry name" value="DEXDc"/>
    <property type="match status" value="1"/>
</dbReference>
<keyword evidence="9" id="KW-0067">ATP-binding</keyword>
<evidence type="ECO:0000256" key="11">
    <source>
        <dbReference type="ARBA" id="ARBA00023128"/>
    </source>
</evidence>
<dbReference type="FunFam" id="3.40.50.300:FF:000269">
    <property type="entry name" value="ATP-dependent RNA helicase SUPV3L1, mitochondrial"/>
    <property type="match status" value="1"/>
</dbReference>
<dbReference type="AlphaFoldDB" id="A0A061RJP5"/>
<keyword evidence="6" id="KW-0547">Nucleotide-binding</keyword>
<dbReference type="PANTHER" id="PTHR12131">
    <property type="entry name" value="ATP-DEPENDENT RNA AND DNA HELICASE"/>
    <property type="match status" value="1"/>
</dbReference>
<dbReference type="GO" id="GO:0005524">
    <property type="term" value="F:ATP binding"/>
    <property type="evidence" value="ECO:0007669"/>
    <property type="project" value="UniProtKB-KW"/>
</dbReference>
<dbReference type="Gene3D" id="1.20.58.1080">
    <property type="match status" value="1"/>
</dbReference>
<dbReference type="PROSITE" id="PS51192">
    <property type="entry name" value="HELICASE_ATP_BIND_1"/>
    <property type="match status" value="1"/>
</dbReference>
<dbReference type="GO" id="GO:0000965">
    <property type="term" value="P:mitochondrial RNA 3'-end processing"/>
    <property type="evidence" value="ECO:0007669"/>
    <property type="project" value="TreeGrafter"/>
</dbReference>
<evidence type="ECO:0000256" key="7">
    <source>
        <dbReference type="ARBA" id="ARBA00022801"/>
    </source>
</evidence>
<dbReference type="EC" id="3.6.4.13" evidence="5"/>
<dbReference type="PANTHER" id="PTHR12131:SF28">
    <property type="entry name" value="DEXH-BOX ATP-DEPENDENT RNA HELICASE DEXH18, MITOCHONDRIAL"/>
    <property type="match status" value="1"/>
</dbReference>
<dbReference type="FunFam" id="3.40.50.300:FF:000957">
    <property type="entry name" value="ATP-dependent RNA helicase SUV3L, mitochondrial"/>
    <property type="match status" value="1"/>
</dbReference>
<dbReference type="InterPro" id="IPR056377">
    <property type="entry name" value="DExH18_N"/>
</dbReference>
<name>A0A061RJP5_9CHLO</name>
<evidence type="ECO:0000256" key="12">
    <source>
        <dbReference type="ARBA" id="ARBA00047984"/>
    </source>
</evidence>
<comment type="catalytic activity">
    <reaction evidence="12">
        <text>ATP + H2O = ADP + phosphate + H(+)</text>
        <dbReference type="Rhea" id="RHEA:13065"/>
        <dbReference type="ChEBI" id="CHEBI:15377"/>
        <dbReference type="ChEBI" id="CHEBI:15378"/>
        <dbReference type="ChEBI" id="CHEBI:30616"/>
        <dbReference type="ChEBI" id="CHEBI:43474"/>
        <dbReference type="ChEBI" id="CHEBI:456216"/>
        <dbReference type="EC" id="3.6.4.13"/>
    </reaction>
</comment>
<dbReference type="InterPro" id="IPR055206">
    <property type="entry name" value="DEXQc_SUV3"/>
</dbReference>
<comment type="cofactor">
    <cofactor evidence="1">
        <name>Mn(2+)</name>
        <dbReference type="ChEBI" id="CHEBI:29035"/>
    </cofactor>
</comment>
<feature type="domain" description="Helicase ATP-binding" evidence="14">
    <location>
        <begin position="241"/>
        <end position="386"/>
    </location>
</feature>
<comment type="subunit">
    <text evidence="4">Homodimer; in free form. Component of the mitochondrial degradosome (mtEXO) complex which is a heteropentamer containing 2 copies of SUPV3L1 and 3 copies of PNPT1.</text>
</comment>
<organism evidence="16">
    <name type="scientific">Tetraselmis sp. GSL018</name>
    <dbReference type="NCBI Taxonomy" id="582737"/>
    <lineage>
        <taxon>Eukaryota</taxon>
        <taxon>Viridiplantae</taxon>
        <taxon>Chlorophyta</taxon>
        <taxon>core chlorophytes</taxon>
        <taxon>Chlorodendrophyceae</taxon>
        <taxon>Chlorodendrales</taxon>
        <taxon>Chlorodendraceae</taxon>
        <taxon>Tetraselmis</taxon>
    </lineage>
</organism>
<comment type="cofactor">
    <cofactor evidence="2">
        <name>Mg(2+)</name>
        <dbReference type="ChEBI" id="CHEBI:18420"/>
    </cofactor>
</comment>
<dbReference type="EMBL" id="GBEZ01015425">
    <property type="protein sequence ID" value="JAC70736.1"/>
    <property type="molecule type" value="Transcribed_RNA"/>
</dbReference>
<dbReference type="GO" id="GO:0003724">
    <property type="term" value="F:RNA helicase activity"/>
    <property type="evidence" value="ECO:0007669"/>
    <property type="project" value="UniProtKB-EC"/>
</dbReference>
<evidence type="ECO:0000256" key="9">
    <source>
        <dbReference type="ARBA" id="ARBA00022840"/>
    </source>
</evidence>
<comment type="subcellular location">
    <subcellularLocation>
        <location evidence="3">Mitochondrion matrix</location>
    </subcellularLocation>
</comment>
<evidence type="ECO:0000256" key="1">
    <source>
        <dbReference type="ARBA" id="ARBA00001936"/>
    </source>
</evidence>
<dbReference type="Pfam" id="PF00271">
    <property type="entry name" value="Helicase_C"/>
    <property type="match status" value="1"/>
</dbReference>
<dbReference type="InterPro" id="IPR014001">
    <property type="entry name" value="Helicase_ATP-bd"/>
</dbReference>
<evidence type="ECO:0000256" key="5">
    <source>
        <dbReference type="ARBA" id="ARBA00012552"/>
    </source>
</evidence>
<dbReference type="Gene3D" id="3.40.50.300">
    <property type="entry name" value="P-loop containing nucleotide triphosphate hydrolases"/>
    <property type="match status" value="2"/>
</dbReference>
<sequence>MGSRSQFSRVAWNVSRVLLDDQTRCLSTGACWASFRSAVSTSYLHLQCRQAEIETEGKAIVFPNFADKCRGGAALTSPRGGAVVPWLAQSARQAHQSSAEGSSVGGRPQPPCTVEELLANMGAKLKGSGGLSLTKREKRVVKDCLQDFSSSSWVQDEALELYIKSEIFLQVTSHFKKVVRRGITPALRDALMQVGPGEASQQLLFPLFAEWVLKEYKDEIANYREMVKSVDLRLPHRWYTMARSMKRRFIYHSGPTNSGKTFNALQALQSAERGLYCAPLRLLAMEVYDTCNQQGVFCSLITGQEKLIVPGANHTSCTIEMASTESPVDVAVIDEIQMIGDPQRGWAWTRALQGIPAQEIHLCGDSSASSLVRQIVEDMGEDLEFQSYDRFTPLEVEAEALDTRGGYAAVQRGDCVVAFSRRDIYAIKDAIEAETGLRACVVYGALPPEMRRIQARLFNDPNSGFDVMVASDAMGMGLNLNIRRVVFHTLEKFEGTYVKPVSVSMIKQISGRAGRRSSEWEKGLVTCFRSADISYLKEALSVPLADMNTPLAGIFPEFEHLELFASQVPGMSFPELLVKFAEESRLDGKYFFCKQDSLIEIAMLLNDLPGLSIRDRYMFCTAPVNTRDEIATSYLIDYANKYCRSEPCSLDIKLVEKPPETIEDLRELEILHQVTSLWLSLELRAKKEGVFVGREDAEAAARRIISLMRDSFANLSKQQQERQLQAAQKLRNQQMPGLSRQLHTSLSRRSRFSERQEARPAAALAGV</sequence>
<evidence type="ECO:0000256" key="13">
    <source>
        <dbReference type="SAM" id="MobiDB-lite"/>
    </source>
</evidence>
<dbReference type="GO" id="GO:0005759">
    <property type="term" value="C:mitochondrial matrix"/>
    <property type="evidence" value="ECO:0007669"/>
    <property type="project" value="UniProtKB-SubCell"/>
</dbReference>
<evidence type="ECO:0000259" key="14">
    <source>
        <dbReference type="PROSITE" id="PS51192"/>
    </source>
</evidence>
<dbReference type="Pfam" id="PF23703">
    <property type="entry name" value="DExH18_N"/>
    <property type="match status" value="1"/>
</dbReference>
<gene>
    <name evidence="16" type="primary">SUPV3L1</name>
    <name evidence="16" type="ORF">TSPGSL018_3485</name>
</gene>
<evidence type="ECO:0000256" key="8">
    <source>
        <dbReference type="ARBA" id="ARBA00022806"/>
    </source>
</evidence>
<evidence type="ECO:0000256" key="4">
    <source>
        <dbReference type="ARBA" id="ARBA00011661"/>
    </source>
</evidence>
<evidence type="ECO:0000256" key="10">
    <source>
        <dbReference type="ARBA" id="ARBA00022946"/>
    </source>
</evidence>
<dbReference type="GO" id="GO:0016787">
    <property type="term" value="F:hydrolase activity"/>
    <property type="evidence" value="ECO:0007669"/>
    <property type="project" value="UniProtKB-KW"/>
</dbReference>
<evidence type="ECO:0000256" key="3">
    <source>
        <dbReference type="ARBA" id="ARBA00004305"/>
    </source>
</evidence>
<protein>
    <recommendedName>
        <fullName evidence="5">RNA helicase</fullName>
        <ecNumber evidence="5">3.6.4.13</ecNumber>
    </recommendedName>
</protein>
<feature type="region of interest" description="Disordered" evidence="13">
    <location>
        <begin position="728"/>
        <end position="767"/>
    </location>
</feature>
<dbReference type="CDD" id="cd18805">
    <property type="entry name" value="SF2_C_suv3"/>
    <property type="match status" value="1"/>
</dbReference>
<dbReference type="InterPro" id="IPR027417">
    <property type="entry name" value="P-loop_NTPase"/>
</dbReference>
<feature type="domain" description="Helicase C-terminal" evidence="15">
    <location>
        <begin position="393"/>
        <end position="562"/>
    </location>
</feature>
<dbReference type="SMART" id="SM00490">
    <property type="entry name" value="HELICc"/>
    <property type="match status" value="1"/>
</dbReference>
<reference evidence="16" key="1">
    <citation type="submission" date="2014-05" db="EMBL/GenBank/DDBJ databases">
        <title>The transcriptome of the halophilic microalga Tetraselmis sp. GSL018 isolated from the Great Salt Lake, Utah.</title>
        <authorList>
            <person name="Jinkerson R.E."/>
            <person name="D'Adamo S."/>
            <person name="Posewitz M.C."/>
        </authorList>
    </citation>
    <scope>NUCLEOTIDE SEQUENCE</scope>
    <source>
        <strain evidence="16">GSL018</strain>
    </source>
</reference>
<dbReference type="PROSITE" id="PS51194">
    <property type="entry name" value="HELICASE_CTER"/>
    <property type="match status" value="1"/>
</dbReference>
<dbReference type="InterPro" id="IPR044774">
    <property type="entry name" value="Suv3_DEXQc"/>
</dbReference>
<dbReference type="InterPro" id="IPR050699">
    <property type="entry name" value="RNA-DNA_Helicase"/>
</dbReference>